<dbReference type="InterPro" id="IPR004808">
    <property type="entry name" value="AP_endonuc_1"/>
</dbReference>
<evidence type="ECO:0000256" key="2">
    <source>
        <dbReference type="ARBA" id="ARBA00022723"/>
    </source>
</evidence>
<dbReference type="PANTHER" id="PTHR22748:SF11">
    <property type="entry name" value="OS07G0184032 PROTEIN"/>
    <property type="match status" value="1"/>
</dbReference>
<keyword evidence="3" id="KW-0378">Hydrolase</keyword>
<dbReference type="SUPFAM" id="SSF56219">
    <property type="entry name" value="DNase I-like"/>
    <property type="match status" value="1"/>
</dbReference>
<reference evidence="7" key="1">
    <citation type="submission" date="2014-07" db="EMBL/GenBank/DDBJ databases">
        <title>Identification of a novel salt tolerance gene in wild soybean by whole-genome sequencing.</title>
        <authorList>
            <person name="Lam H.-M."/>
            <person name="Qi X."/>
            <person name="Li M.-W."/>
            <person name="Liu X."/>
            <person name="Xie M."/>
            <person name="Ni M."/>
            <person name="Xu X."/>
        </authorList>
    </citation>
    <scope>NUCLEOTIDE SEQUENCE [LARGE SCALE GENOMIC DNA]</scope>
    <source>
        <tissue evidence="7">Root</tissue>
    </source>
</reference>
<dbReference type="InterPro" id="IPR036691">
    <property type="entry name" value="Endo/exonu/phosph_ase_sf"/>
</dbReference>
<proteinExistence type="inferred from homology"/>
<keyword evidence="2 5" id="KW-0479">Metal-binding</keyword>
<dbReference type="GO" id="GO:0008081">
    <property type="term" value="F:phosphoric diester hydrolase activity"/>
    <property type="evidence" value="ECO:0007669"/>
    <property type="project" value="TreeGrafter"/>
</dbReference>
<sequence>MNILSYNIRGLGRGIKWASIRNLVGKFKIDLLCLQETKREAMDKACCQSLWGQPDVAWEWQPALNAAGGLLCAWNNNIVQLWQTLKRKKIQSQDTCWCLVGDFNCIRHPLERMGNNCSSYDTNIIDEFNDWIAELEVDDIPCMGKPFTWRNYSDHCPIILKSKSIDWGPKPFKVFDGW</sequence>
<dbReference type="GO" id="GO:0008311">
    <property type="term" value="F:double-stranded DNA 3'-5' DNA exonuclease activity"/>
    <property type="evidence" value="ECO:0007669"/>
    <property type="project" value="TreeGrafter"/>
</dbReference>
<protein>
    <recommendedName>
        <fullName evidence="6">Endonuclease/exonuclease/phosphatase domain-containing protein</fullName>
    </recommendedName>
</protein>
<dbReference type="AlphaFoldDB" id="A0A0B2SIT7"/>
<keyword evidence="4 5" id="KW-0460">Magnesium</keyword>
<organism evidence="7">
    <name type="scientific">Glycine soja</name>
    <name type="common">Wild soybean</name>
    <dbReference type="NCBI Taxonomy" id="3848"/>
    <lineage>
        <taxon>Eukaryota</taxon>
        <taxon>Viridiplantae</taxon>
        <taxon>Streptophyta</taxon>
        <taxon>Embryophyta</taxon>
        <taxon>Tracheophyta</taxon>
        <taxon>Spermatophyta</taxon>
        <taxon>Magnoliopsida</taxon>
        <taxon>eudicotyledons</taxon>
        <taxon>Gunneridae</taxon>
        <taxon>Pentapetalae</taxon>
        <taxon>rosids</taxon>
        <taxon>fabids</taxon>
        <taxon>Fabales</taxon>
        <taxon>Fabaceae</taxon>
        <taxon>Papilionoideae</taxon>
        <taxon>50 kb inversion clade</taxon>
        <taxon>NPAAA clade</taxon>
        <taxon>indigoferoid/millettioid clade</taxon>
        <taxon>Phaseoleae</taxon>
        <taxon>Glycine</taxon>
        <taxon>Glycine subgen. Soja</taxon>
    </lineage>
</organism>
<evidence type="ECO:0000256" key="4">
    <source>
        <dbReference type="ARBA" id="ARBA00022842"/>
    </source>
</evidence>
<comment type="cofactor">
    <cofactor evidence="5">
        <name>Mg(2+)</name>
        <dbReference type="ChEBI" id="CHEBI:18420"/>
    </cofactor>
    <cofactor evidence="5">
        <name>Mn(2+)</name>
        <dbReference type="ChEBI" id="CHEBI:29035"/>
    </cofactor>
    <text evidence="5">Probably binds two magnesium or manganese ions per subunit.</text>
</comment>
<feature type="non-terminal residue" evidence="7">
    <location>
        <position position="178"/>
    </location>
</feature>
<dbReference type="GO" id="GO:0003906">
    <property type="term" value="F:DNA-(apurinic or apyrimidinic site) endonuclease activity"/>
    <property type="evidence" value="ECO:0007669"/>
    <property type="project" value="TreeGrafter"/>
</dbReference>
<evidence type="ECO:0000259" key="6">
    <source>
        <dbReference type="Pfam" id="PF03372"/>
    </source>
</evidence>
<evidence type="ECO:0000256" key="3">
    <source>
        <dbReference type="ARBA" id="ARBA00022801"/>
    </source>
</evidence>
<feature type="binding site" evidence="5">
    <location>
        <position position="36"/>
    </location>
    <ligand>
        <name>Mg(2+)</name>
        <dbReference type="ChEBI" id="CHEBI:18420"/>
        <label>1</label>
    </ligand>
</feature>
<name>A0A0B2SIT7_GLYSO</name>
<dbReference type="GO" id="GO:0006284">
    <property type="term" value="P:base-excision repair"/>
    <property type="evidence" value="ECO:0007669"/>
    <property type="project" value="TreeGrafter"/>
</dbReference>
<dbReference type="EMBL" id="KN641021">
    <property type="protein sequence ID" value="KHN46636.1"/>
    <property type="molecule type" value="Genomic_DNA"/>
</dbReference>
<dbReference type="Pfam" id="PF03372">
    <property type="entry name" value="Exo_endo_phos"/>
    <property type="match status" value="1"/>
</dbReference>
<evidence type="ECO:0000256" key="1">
    <source>
        <dbReference type="ARBA" id="ARBA00007092"/>
    </source>
</evidence>
<evidence type="ECO:0000256" key="5">
    <source>
        <dbReference type="PIRSR" id="PIRSR604808-2"/>
    </source>
</evidence>
<gene>
    <name evidence="7" type="ORF">glysoja_043349</name>
</gene>
<dbReference type="GO" id="GO:0005634">
    <property type="term" value="C:nucleus"/>
    <property type="evidence" value="ECO:0007669"/>
    <property type="project" value="TreeGrafter"/>
</dbReference>
<comment type="similarity">
    <text evidence="1">Belongs to the DNA repair enzymes AP/ExoA family.</text>
</comment>
<feature type="domain" description="Endonuclease/exonuclease/phosphatase" evidence="6">
    <location>
        <begin position="4"/>
        <end position="138"/>
    </location>
</feature>
<dbReference type="Gene3D" id="3.60.10.10">
    <property type="entry name" value="Endonuclease/exonuclease/phosphatase"/>
    <property type="match status" value="2"/>
</dbReference>
<accession>A0A0B2SIT7</accession>
<dbReference type="InterPro" id="IPR005135">
    <property type="entry name" value="Endo/exonuclease/phosphatase"/>
</dbReference>
<dbReference type="GO" id="GO:0046872">
    <property type="term" value="F:metal ion binding"/>
    <property type="evidence" value="ECO:0007669"/>
    <property type="project" value="UniProtKB-KW"/>
</dbReference>
<keyword evidence="5" id="KW-0464">Manganese</keyword>
<dbReference type="PANTHER" id="PTHR22748">
    <property type="entry name" value="AP ENDONUCLEASE"/>
    <property type="match status" value="1"/>
</dbReference>
<dbReference type="Proteomes" id="UP000053555">
    <property type="component" value="Unassembled WGS sequence"/>
</dbReference>
<evidence type="ECO:0000313" key="7">
    <source>
        <dbReference type="EMBL" id="KHN46636.1"/>
    </source>
</evidence>
<feature type="binding site" evidence="5">
    <location>
        <position position="7"/>
    </location>
    <ligand>
        <name>Mg(2+)</name>
        <dbReference type="ChEBI" id="CHEBI:18420"/>
        <label>1</label>
    </ligand>
</feature>